<accession>A0A8S0PPJ5</accession>
<feature type="transmembrane region" description="Helical" evidence="1">
    <location>
        <begin position="119"/>
        <end position="140"/>
    </location>
</feature>
<evidence type="ECO:0000313" key="3">
    <source>
        <dbReference type="Proteomes" id="UP000594638"/>
    </source>
</evidence>
<dbReference type="Gramene" id="OE9A114233T1">
    <property type="protein sequence ID" value="OE9A114233C1"/>
    <property type="gene ID" value="OE9A114233"/>
</dbReference>
<name>A0A8S0PPJ5_OLEEU</name>
<reference evidence="2 3" key="1">
    <citation type="submission" date="2019-12" db="EMBL/GenBank/DDBJ databases">
        <authorList>
            <person name="Alioto T."/>
            <person name="Alioto T."/>
            <person name="Gomez Garrido J."/>
        </authorList>
    </citation>
    <scope>NUCLEOTIDE SEQUENCE [LARGE SCALE GENOMIC DNA]</scope>
</reference>
<feature type="transmembrane region" description="Helical" evidence="1">
    <location>
        <begin position="180"/>
        <end position="200"/>
    </location>
</feature>
<feature type="transmembrane region" description="Helical" evidence="1">
    <location>
        <begin position="6"/>
        <end position="29"/>
    </location>
</feature>
<sequence>MLIFSFSSWIFCPVLDLFSCWVFSSLIGIARSSLLFVQLGACRVVFFSSVDCVLGVHHGYGVVCIVGLVADPFDLSFGPGLLVLLGGFTDCLVRVSPAPLLWTALGFLFLFARQSLDFALGRSTCLLGILAVFISPIVGWSDLGLFFGPVPFICWTMGSIILLIAGFLGRYLNFFWAARFSSALLLGLEGCFGSISLGLLSLLGRFLLGLFGLLIGLVLLPLAGPVILSICWTSLLLSLGLFWTVLWDLN</sequence>
<feature type="transmembrane region" description="Helical" evidence="1">
    <location>
        <begin position="81"/>
        <end position="112"/>
    </location>
</feature>
<organism evidence="2 3">
    <name type="scientific">Olea europaea subsp. europaea</name>
    <dbReference type="NCBI Taxonomy" id="158383"/>
    <lineage>
        <taxon>Eukaryota</taxon>
        <taxon>Viridiplantae</taxon>
        <taxon>Streptophyta</taxon>
        <taxon>Embryophyta</taxon>
        <taxon>Tracheophyta</taxon>
        <taxon>Spermatophyta</taxon>
        <taxon>Magnoliopsida</taxon>
        <taxon>eudicotyledons</taxon>
        <taxon>Gunneridae</taxon>
        <taxon>Pentapetalae</taxon>
        <taxon>asterids</taxon>
        <taxon>lamiids</taxon>
        <taxon>Lamiales</taxon>
        <taxon>Oleaceae</taxon>
        <taxon>Oleeae</taxon>
        <taxon>Olea</taxon>
    </lineage>
</organism>
<dbReference type="Proteomes" id="UP000594638">
    <property type="component" value="Unassembled WGS sequence"/>
</dbReference>
<keyword evidence="3" id="KW-1185">Reference proteome</keyword>
<evidence type="ECO:0000313" key="2">
    <source>
        <dbReference type="EMBL" id="CAA2956156.1"/>
    </source>
</evidence>
<keyword evidence="1" id="KW-0812">Transmembrane</keyword>
<comment type="caution">
    <text evidence="2">The sequence shown here is derived from an EMBL/GenBank/DDBJ whole genome shotgun (WGS) entry which is preliminary data.</text>
</comment>
<feature type="transmembrane region" description="Helical" evidence="1">
    <location>
        <begin position="146"/>
        <end position="168"/>
    </location>
</feature>
<protein>
    <submittedName>
        <fullName evidence="2">Uncharacterized protein</fullName>
    </submittedName>
</protein>
<keyword evidence="1" id="KW-1133">Transmembrane helix</keyword>
<keyword evidence="1" id="KW-0472">Membrane</keyword>
<dbReference type="AlphaFoldDB" id="A0A8S0PPJ5"/>
<gene>
    <name evidence="2" type="ORF">OLEA9_A114233</name>
</gene>
<proteinExistence type="predicted"/>
<feature type="transmembrane region" description="Helical" evidence="1">
    <location>
        <begin position="206"/>
        <end position="223"/>
    </location>
</feature>
<evidence type="ECO:0000256" key="1">
    <source>
        <dbReference type="SAM" id="Phobius"/>
    </source>
</evidence>
<feature type="transmembrane region" description="Helical" evidence="1">
    <location>
        <begin position="41"/>
        <end position="69"/>
    </location>
</feature>
<feature type="transmembrane region" description="Helical" evidence="1">
    <location>
        <begin position="230"/>
        <end position="247"/>
    </location>
</feature>
<dbReference type="EMBL" id="CACTIH010000176">
    <property type="protein sequence ID" value="CAA2956156.1"/>
    <property type="molecule type" value="Genomic_DNA"/>
</dbReference>